<dbReference type="Pfam" id="PF03837">
    <property type="entry name" value="RecT"/>
    <property type="match status" value="1"/>
</dbReference>
<dbReference type="EMBL" id="LAZR01011933">
    <property type="protein sequence ID" value="KKM52637.1"/>
    <property type="molecule type" value="Genomic_DNA"/>
</dbReference>
<proteinExistence type="predicted"/>
<dbReference type="InterPro" id="IPR018330">
    <property type="entry name" value="RecT_fam"/>
</dbReference>
<comment type="caution">
    <text evidence="1">The sequence shown here is derived from an EMBL/GenBank/DDBJ whole genome shotgun (WGS) entry which is preliminary data.</text>
</comment>
<dbReference type="InterPro" id="IPR010183">
    <property type="entry name" value="Phage_lambda_Bet"/>
</dbReference>
<dbReference type="AlphaFoldDB" id="A0A0F9IP96"/>
<evidence type="ECO:0008006" key="2">
    <source>
        <dbReference type="Google" id="ProtNLM"/>
    </source>
</evidence>
<name>A0A0F9IP96_9ZZZZ</name>
<gene>
    <name evidence="1" type="ORF">LCGC14_1554750</name>
</gene>
<reference evidence="1" key="1">
    <citation type="journal article" date="2015" name="Nature">
        <title>Complex archaea that bridge the gap between prokaryotes and eukaryotes.</title>
        <authorList>
            <person name="Spang A."/>
            <person name="Saw J.H."/>
            <person name="Jorgensen S.L."/>
            <person name="Zaremba-Niedzwiedzka K."/>
            <person name="Martijn J."/>
            <person name="Lind A.E."/>
            <person name="van Eijk R."/>
            <person name="Schleper C."/>
            <person name="Guy L."/>
            <person name="Ettema T.J."/>
        </authorList>
    </citation>
    <scope>NUCLEOTIDE SEQUENCE</scope>
</reference>
<protein>
    <recommendedName>
        <fullName evidence="2">Phage recombination protein Bet</fullName>
    </recommendedName>
</protein>
<dbReference type="NCBIfam" id="TIGR01913">
    <property type="entry name" value="bet_lambda"/>
    <property type="match status" value="1"/>
</dbReference>
<evidence type="ECO:0000313" key="1">
    <source>
        <dbReference type="EMBL" id="KKM52637.1"/>
    </source>
</evidence>
<sequence length="311" mass="35017">MTKELQVTNSTKKDQKSVLEIMASRYDMIASEFENVVKQTAMPNKGSAVSDAQFLGFLMVAKEYNLNPLVKEIYAFPAKSGGIQPIVSVDGWCRIINEHPKCDGFEFVDTIDSNENLTAIQCKMFKKGIAHPITVTEYMVECKGDTGPWRKWPRRMLRHKALIQCARYAFGFSGIYDEDEGQRMKDVTPVNAAGIEAAMEEKGELATENRQDGLTSLIKAKEEPKEQAVEPETKEAEVLYTELTFGAEMVIYPDQINTADLSTKIKDLEPDQRTDFITDNRDSFDIVADIMKSEGKAQSAKNILKMKEEVQ</sequence>
<organism evidence="1">
    <name type="scientific">marine sediment metagenome</name>
    <dbReference type="NCBI Taxonomy" id="412755"/>
    <lineage>
        <taxon>unclassified sequences</taxon>
        <taxon>metagenomes</taxon>
        <taxon>ecological metagenomes</taxon>
    </lineage>
</organism>
<dbReference type="GO" id="GO:0006310">
    <property type="term" value="P:DNA recombination"/>
    <property type="evidence" value="ECO:0007669"/>
    <property type="project" value="InterPro"/>
</dbReference>
<accession>A0A0F9IP96</accession>
<dbReference type="GO" id="GO:0003677">
    <property type="term" value="F:DNA binding"/>
    <property type="evidence" value="ECO:0007669"/>
    <property type="project" value="InterPro"/>
</dbReference>